<protein>
    <submittedName>
        <fullName evidence="2">PilZ domain-containing protein</fullName>
    </submittedName>
</protein>
<dbReference type="Pfam" id="PF07238">
    <property type="entry name" value="PilZ"/>
    <property type="match status" value="1"/>
</dbReference>
<dbReference type="EMBL" id="CP042239">
    <property type="protein sequence ID" value="QDX27285.1"/>
    <property type="molecule type" value="Genomic_DNA"/>
</dbReference>
<dbReference type="KEGG" id="ssua:FPZ54_15590"/>
<dbReference type="AlphaFoldDB" id="A0A518RIK0"/>
<feature type="domain" description="PilZ" evidence="1">
    <location>
        <begin position="117"/>
        <end position="194"/>
    </location>
</feature>
<organism evidence="2 3">
    <name type="scientific">Sphingomonas suaedae</name>
    <dbReference type="NCBI Taxonomy" id="2599297"/>
    <lineage>
        <taxon>Bacteria</taxon>
        <taxon>Pseudomonadati</taxon>
        <taxon>Pseudomonadota</taxon>
        <taxon>Alphaproteobacteria</taxon>
        <taxon>Sphingomonadales</taxon>
        <taxon>Sphingomonadaceae</taxon>
        <taxon>Sphingomonas</taxon>
    </lineage>
</organism>
<proteinExistence type="predicted"/>
<evidence type="ECO:0000313" key="2">
    <source>
        <dbReference type="EMBL" id="QDX27285.1"/>
    </source>
</evidence>
<dbReference type="Proteomes" id="UP000318055">
    <property type="component" value="Chromosome"/>
</dbReference>
<reference evidence="2 3" key="1">
    <citation type="submission" date="2019-07" db="EMBL/GenBank/DDBJ databases">
        <title>Sphingomonas alkalisoli sp. nov., isolated from rhizosphere soil of Suaedae salsa.</title>
        <authorList>
            <person name="Zhang H."/>
            <person name="Xu L."/>
            <person name="Zhang J.-X."/>
            <person name="Sun J.-Q."/>
        </authorList>
    </citation>
    <scope>NUCLEOTIDE SEQUENCE [LARGE SCALE GENOMIC DNA]</scope>
    <source>
        <strain evidence="2 3">XS-10</strain>
    </source>
</reference>
<sequence>MNGMEPLEDFAPANEDRRVDERYTTLFQVARILTEQGEQHLCLIRNIGSGGMMLEVYAPLEPDTRVRIEPKLCDPLCGVVRWSQDRQAGIAFDSPIDVPSYLSVHNVRSPDHMPRGPRIVLDSRSRVRIGSIWHLVPLRDLSQGGAKIETDLPVEIGEAVEIDIEGVGIKHARVRWVRGERVGMTFSRPLRVAQVARWIAANQPGVRAERAA</sequence>
<evidence type="ECO:0000259" key="1">
    <source>
        <dbReference type="Pfam" id="PF07238"/>
    </source>
</evidence>
<keyword evidence="3" id="KW-1185">Reference proteome</keyword>
<dbReference type="GO" id="GO:0035438">
    <property type="term" value="F:cyclic-di-GMP binding"/>
    <property type="evidence" value="ECO:0007669"/>
    <property type="project" value="InterPro"/>
</dbReference>
<gene>
    <name evidence="2" type="ORF">FPZ54_15590</name>
</gene>
<evidence type="ECO:0000313" key="3">
    <source>
        <dbReference type="Proteomes" id="UP000318055"/>
    </source>
</evidence>
<accession>A0A518RIK0</accession>
<dbReference type="OrthoDB" id="7929489at2"/>
<name>A0A518RIK0_9SPHN</name>
<dbReference type="SUPFAM" id="SSF141371">
    <property type="entry name" value="PilZ domain-like"/>
    <property type="match status" value="2"/>
</dbReference>
<dbReference type="InterPro" id="IPR009875">
    <property type="entry name" value="PilZ_domain"/>
</dbReference>